<evidence type="ECO:0000313" key="2">
    <source>
        <dbReference type="EMBL" id="RXV65571.1"/>
    </source>
</evidence>
<proteinExistence type="predicted"/>
<dbReference type="Proteomes" id="UP000289650">
    <property type="component" value="Unassembled WGS sequence"/>
</dbReference>
<name>A0A4Q2A9Q0_9BURK</name>
<gene>
    <name evidence="2" type="ORF">D1006_36575</name>
</gene>
<dbReference type="EMBL" id="QWEX01000003">
    <property type="protein sequence ID" value="RXV65571.1"/>
    <property type="molecule type" value="Genomic_DNA"/>
</dbReference>
<sequence>MPGEQARRPGGIDARADGSAGRRRRTRHYNVIHIYCPPYYNPPLPAVHRTCRLFHRDCRQVQAKWHAPVTRSAPRTDPDDPSRGYPTSWQPLCTLKSAPRGTATAAAPHETQPSKRHAASKATS</sequence>
<organism evidence="2 3">
    <name type="scientific">Burkholderia stabilis</name>
    <dbReference type="NCBI Taxonomy" id="95485"/>
    <lineage>
        <taxon>Bacteria</taxon>
        <taxon>Pseudomonadati</taxon>
        <taxon>Pseudomonadota</taxon>
        <taxon>Betaproteobacteria</taxon>
        <taxon>Burkholderiales</taxon>
        <taxon>Burkholderiaceae</taxon>
        <taxon>Burkholderia</taxon>
        <taxon>Burkholderia cepacia complex</taxon>
    </lineage>
</organism>
<dbReference type="AlphaFoldDB" id="A0A4Q2A9Q0"/>
<accession>A0A4Q2A9Q0</accession>
<evidence type="ECO:0000313" key="3">
    <source>
        <dbReference type="Proteomes" id="UP000289650"/>
    </source>
</evidence>
<evidence type="ECO:0000256" key="1">
    <source>
        <dbReference type="SAM" id="MobiDB-lite"/>
    </source>
</evidence>
<protein>
    <submittedName>
        <fullName evidence="2">Uncharacterized protein</fullName>
    </submittedName>
</protein>
<comment type="caution">
    <text evidence="2">The sequence shown here is derived from an EMBL/GenBank/DDBJ whole genome shotgun (WGS) entry which is preliminary data.</text>
</comment>
<feature type="compositionally biased region" description="Basic residues" evidence="1">
    <location>
        <begin position="114"/>
        <end position="124"/>
    </location>
</feature>
<feature type="region of interest" description="Disordered" evidence="1">
    <location>
        <begin position="1"/>
        <end position="26"/>
    </location>
</feature>
<feature type="region of interest" description="Disordered" evidence="1">
    <location>
        <begin position="63"/>
        <end position="124"/>
    </location>
</feature>
<reference evidence="2 3" key="1">
    <citation type="submission" date="2018-08" db="EMBL/GenBank/DDBJ databases">
        <title>Mountain-cultivated ginseng endophyte, Burkholderia stabilis and its activity against ginseng root rot disease.</title>
        <authorList>
            <person name="Tapan Kumar M."/>
            <person name="Bae H."/>
            <person name="Shanmugam G."/>
            <person name="Jeon J."/>
        </authorList>
    </citation>
    <scope>NUCLEOTIDE SEQUENCE [LARGE SCALE GENOMIC DNA]</scope>
    <source>
        <strain evidence="2 3">EB159</strain>
    </source>
</reference>